<dbReference type="Pfam" id="PF06114">
    <property type="entry name" value="Peptidase_M78"/>
    <property type="match status" value="1"/>
</dbReference>
<dbReference type="InterPro" id="IPR052345">
    <property type="entry name" value="Rad_response_metalloprotease"/>
</dbReference>
<dbReference type="PANTHER" id="PTHR43236:SF2">
    <property type="entry name" value="BLL0069 PROTEIN"/>
    <property type="match status" value="1"/>
</dbReference>
<dbReference type="PANTHER" id="PTHR43236">
    <property type="entry name" value="ANTITOXIN HIGA1"/>
    <property type="match status" value="1"/>
</dbReference>
<dbReference type="EMBL" id="CP069389">
    <property type="protein sequence ID" value="QRN90711.1"/>
    <property type="molecule type" value="Genomic_DNA"/>
</dbReference>
<accession>A0AB37HKI1</accession>
<dbReference type="AlphaFoldDB" id="A0AB37HKI1"/>
<dbReference type="SUPFAM" id="SSF55486">
    <property type="entry name" value="Metalloproteases ('zincins'), catalytic domain"/>
    <property type="match status" value="1"/>
</dbReference>
<proteinExistence type="predicted"/>
<name>A0AB37HKI1_MAMSC</name>
<feature type="domain" description="IrrE N-terminal-like" evidence="1">
    <location>
        <begin position="43"/>
        <end position="191"/>
    </location>
</feature>
<gene>
    <name evidence="2" type="ORF">JRU67_09105</name>
    <name evidence="3" type="ORF">JRU67_11720</name>
</gene>
<evidence type="ECO:0000313" key="2">
    <source>
        <dbReference type="EMBL" id="QRN90220.1"/>
    </source>
</evidence>
<evidence type="ECO:0000313" key="4">
    <source>
        <dbReference type="Proteomes" id="UP000640299"/>
    </source>
</evidence>
<dbReference type="RefSeq" id="WP_204178346.1">
    <property type="nucleotide sequence ID" value="NZ_CP069389.1"/>
</dbReference>
<dbReference type="InterPro" id="IPR010359">
    <property type="entry name" value="IrrE_HExxH"/>
</dbReference>
<protein>
    <submittedName>
        <fullName evidence="3">ImmA/IrrE family metallo-endopeptidase</fullName>
    </submittedName>
</protein>
<organism evidence="3 4">
    <name type="scientific">Mammaliicoccus sciuri</name>
    <name type="common">Staphylococcus sciuri</name>
    <dbReference type="NCBI Taxonomy" id="1296"/>
    <lineage>
        <taxon>Bacteria</taxon>
        <taxon>Bacillati</taxon>
        <taxon>Bacillota</taxon>
        <taxon>Bacilli</taxon>
        <taxon>Bacillales</taxon>
        <taxon>Staphylococcaceae</taxon>
        <taxon>Mammaliicoccus</taxon>
    </lineage>
</organism>
<evidence type="ECO:0000259" key="1">
    <source>
        <dbReference type="Pfam" id="PF06114"/>
    </source>
</evidence>
<dbReference type="EMBL" id="CP069389">
    <property type="protein sequence ID" value="QRN90220.1"/>
    <property type="molecule type" value="Genomic_DNA"/>
</dbReference>
<dbReference type="Gene3D" id="1.10.10.2910">
    <property type="match status" value="1"/>
</dbReference>
<evidence type="ECO:0000313" key="3">
    <source>
        <dbReference type="EMBL" id="QRN90711.1"/>
    </source>
</evidence>
<sequence length="202" mass="23588">MTNLTDNSTRLSREIAREYANLITKYKDYDIYDIIHNLEEFIESFGVKVFYSNMNGFNHLNEVSGYSIVNKKGKPEIVINANDSFKRQRFTMAHEFGHIIMHWDWLNNKEDGLNSDNAEILFRKSYYADDDDIKEMQANEFAAELLLPRNILIDIIGDINKLRSDPVLFEQIKLRIANAFAVSEAFAYVQLNKIIGEELYEQ</sequence>
<dbReference type="Proteomes" id="UP000640299">
    <property type="component" value="Chromosome"/>
</dbReference>
<reference evidence="3" key="1">
    <citation type="submission" date="2021-02" db="EMBL/GenBank/DDBJ databases">
        <title>cfr and optrA-positive Staphylococcus spp.</title>
        <authorList>
            <person name="Chen L."/>
        </authorList>
    </citation>
    <scope>NUCLEOTIDE SEQUENCE</scope>
    <source>
        <strain evidence="3">GDQ20D70P</strain>
    </source>
</reference>